<keyword evidence="3" id="KW-1185">Reference proteome</keyword>
<dbReference type="InterPro" id="IPR000305">
    <property type="entry name" value="GIY-YIG_endonuc"/>
</dbReference>
<organism evidence="2 3">
    <name type="scientific">Floridaenema evergladense BLCC-F167</name>
    <dbReference type="NCBI Taxonomy" id="3153639"/>
    <lineage>
        <taxon>Bacteria</taxon>
        <taxon>Bacillati</taxon>
        <taxon>Cyanobacteriota</taxon>
        <taxon>Cyanophyceae</taxon>
        <taxon>Oscillatoriophycideae</taxon>
        <taxon>Aerosakkonematales</taxon>
        <taxon>Aerosakkonemataceae</taxon>
        <taxon>Floridanema</taxon>
        <taxon>Floridanema evergladense</taxon>
    </lineage>
</organism>
<protein>
    <recommendedName>
        <fullName evidence="1">GIY-YIG domain-containing protein</fullName>
    </recommendedName>
</protein>
<dbReference type="PROSITE" id="PS50164">
    <property type="entry name" value="GIY_YIG"/>
    <property type="match status" value="1"/>
</dbReference>
<dbReference type="EMBL" id="JBHFNT010000007">
    <property type="protein sequence ID" value="MFB2833036.1"/>
    <property type="molecule type" value="Genomic_DNA"/>
</dbReference>
<gene>
    <name evidence="2" type="ORF">ACE1CA_00725</name>
</gene>
<comment type="caution">
    <text evidence="2">The sequence shown here is derived from an EMBL/GenBank/DDBJ whole genome shotgun (WGS) entry which is preliminary data.</text>
</comment>
<dbReference type="Gene3D" id="3.40.1440.10">
    <property type="entry name" value="GIY-YIG endonuclease"/>
    <property type="match status" value="1"/>
</dbReference>
<evidence type="ECO:0000259" key="1">
    <source>
        <dbReference type="PROSITE" id="PS50164"/>
    </source>
</evidence>
<evidence type="ECO:0000313" key="2">
    <source>
        <dbReference type="EMBL" id="MFB2833036.1"/>
    </source>
</evidence>
<dbReference type="Proteomes" id="UP001576780">
    <property type="component" value="Unassembled WGS sequence"/>
</dbReference>
<accession>A0ABV4WDF8</accession>
<dbReference type="RefSeq" id="WP_413275507.1">
    <property type="nucleotide sequence ID" value="NZ_JBHFNT010000007.1"/>
</dbReference>
<reference evidence="2 3" key="1">
    <citation type="submission" date="2024-09" db="EMBL/GenBank/DDBJ databases">
        <title>Floridaenema gen nov. (Aerosakkonemataceae, Aerosakkonematales ord. nov., Cyanobacteria) from benthic tropical and subtropical fresh waters, with the description of four new species.</title>
        <authorList>
            <person name="Moretto J.A."/>
            <person name="Berthold D.E."/>
            <person name="Lefler F.W."/>
            <person name="Huang I.-S."/>
            <person name="Laughinghouse H. IV."/>
        </authorList>
    </citation>
    <scope>NUCLEOTIDE SEQUENCE [LARGE SCALE GENOMIC DNA]</scope>
    <source>
        <strain evidence="2 3">BLCC-F167</strain>
    </source>
</reference>
<dbReference type="InterPro" id="IPR035901">
    <property type="entry name" value="GIY-YIG_endonuc_sf"/>
</dbReference>
<sequence length="105" mass="12328">MRSLPAKAYEKRQWLSHNPGVYLIFSGDCQRLFYVGRTEGDTTINLRINSSRYPHHKLANIEQVLAQGIEIYIGWIVCLQEADRIKLEDDLIRQWEPEWNNVGKI</sequence>
<evidence type="ECO:0000313" key="3">
    <source>
        <dbReference type="Proteomes" id="UP001576780"/>
    </source>
</evidence>
<name>A0ABV4WDF8_9CYAN</name>
<feature type="domain" description="GIY-YIG" evidence="1">
    <location>
        <begin position="17"/>
        <end position="101"/>
    </location>
</feature>
<proteinExistence type="predicted"/>